<dbReference type="RefSeq" id="WP_123891883.1">
    <property type="nucleotide sequence ID" value="NZ_FMAR01000029.1"/>
</dbReference>
<dbReference type="EMBL" id="FMAR01000029">
    <property type="protein sequence ID" value="SCC64303.1"/>
    <property type="molecule type" value="Genomic_DNA"/>
</dbReference>
<keyword evidence="2" id="KW-1185">Reference proteome</keyword>
<gene>
    <name evidence="1" type="ORF">GA0116948_1295</name>
</gene>
<protein>
    <submittedName>
        <fullName evidence="1">Uncharacterized protein</fullName>
    </submittedName>
</protein>
<sequence>MNATKITMKEAEELLSSNKHKAIVPKVLKYLKAEKAFILKKDERTIIFYNDRDVKIIPFAELFNYIIEMDRVFLSDPKPEEVILNVVSNIEKFKKLFRVPDEKFTYSIDVLKHVDKMYSKLESEGVNEAEMFYPLVSYCGELLIRLTKGNWQVGKNNSGKPVPIIKGEDGKVYDPYFSISEILVNGHKPYSFQVAIKSQLEENKLKLANPAKNIPLEKIILNDGKTLSEAINKKSQ</sequence>
<dbReference type="OrthoDB" id="10010022at2"/>
<proteinExistence type="predicted"/>
<name>A0A1C4G8R6_9BACT</name>
<reference evidence="1 2" key="1">
    <citation type="submission" date="2016-08" db="EMBL/GenBank/DDBJ databases">
        <authorList>
            <person name="Seilhamer J.J."/>
        </authorList>
    </citation>
    <scope>NUCLEOTIDE SEQUENCE [LARGE SCALE GENOMIC DNA]</scope>
    <source>
        <strain evidence="1 2">A37T2</strain>
    </source>
</reference>
<evidence type="ECO:0000313" key="2">
    <source>
        <dbReference type="Proteomes" id="UP000242818"/>
    </source>
</evidence>
<accession>A0A1C4G8R6</accession>
<evidence type="ECO:0000313" key="1">
    <source>
        <dbReference type="EMBL" id="SCC64303.1"/>
    </source>
</evidence>
<organism evidence="1 2">
    <name type="scientific">Chitinophaga costaii</name>
    <dbReference type="NCBI Taxonomy" id="1335309"/>
    <lineage>
        <taxon>Bacteria</taxon>
        <taxon>Pseudomonadati</taxon>
        <taxon>Bacteroidota</taxon>
        <taxon>Chitinophagia</taxon>
        <taxon>Chitinophagales</taxon>
        <taxon>Chitinophagaceae</taxon>
        <taxon>Chitinophaga</taxon>
    </lineage>
</organism>
<dbReference type="AlphaFoldDB" id="A0A1C4G8R6"/>
<dbReference type="Proteomes" id="UP000242818">
    <property type="component" value="Unassembled WGS sequence"/>
</dbReference>